<evidence type="ECO:0000256" key="3">
    <source>
        <dbReference type="ARBA" id="ARBA00008661"/>
    </source>
</evidence>
<keyword evidence="6 17" id="KW-0808">Transferase</keyword>
<dbReference type="AlphaFoldDB" id="A0A6J0YKB8"/>
<dbReference type="GO" id="GO:0000139">
    <property type="term" value="C:Golgi membrane"/>
    <property type="evidence" value="ECO:0007669"/>
    <property type="project" value="UniProtKB-SubCell"/>
</dbReference>
<keyword evidence="10" id="KW-1133">Transmembrane helix</keyword>
<keyword evidence="4" id="KW-0217">Developmental protein</keyword>
<feature type="chain" id="PRO_5046292924" description="Beta-1,3-N-acetylglucosaminyltransferase" evidence="19">
    <location>
        <begin position="25"/>
        <end position="344"/>
    </location>
</feature>
<evidence type="ECO:0000256" key="4">
    <source>
        <dbReference type="ARBA" id="ARBA00022473"/>
    </source>
</evidence>
<evidence type="ECO:0000313" key="21">
    <source>
        <dbReference type="Proteomes" id="UP001652640"/>
    </source>
</evidence>
<evidence type="ECO:0000256" key="7">
    <source>
        <dbReference type="ARBA" id="ARBA00022692"/>
    </source>
</evidence>
<comment type="subcellular location">
    <subcellularLocation>
        <location evidence="2">Golgi apparatus membrane</location>
        <topology evidence="2">Single-pass type II membrane protein</topology>
    </subcellularLocation>
</comment>
<proteinExistence type="inferred from homology"/>
<keyword evidence="11 17" id="KW-0333">Golgi apparatus</keyword>
<dbReference type="InterPro" id="IPR003378">
    <property type="entry name" value="Fringe-like_glycosylTrfase"/>
</dbReference>
<keyword evidence="13" id="KW-1015">Disulfide bond</keyword>
<evidence type="ECO:0000256" key="5">
    <source>
        <dbReference type="ARBA" id="ARBA00022676"/>
    </source>
</evidence>
<dbReference type="GO" id="GO:0033829">
    <property type="term" value="F:O-fucosylpeptide 3-beta-N-acetylglucosaminyltransferase activity"/>
    <property type="evidence" value="ECO:0007669"/>
    <property type="project" value="UniProtKB-EC"/>
</dbReference>
<feature type="region of interest" description="Disordered" evidence="18">
    <location>
        <begin position="35"/>
        <end position="59"/>
    </location>
</feature>
<dbReference type="RefSeq" id="XP_020762134.2">
    <property type="nucleotide sequence ID" value="XM_020906475.2"/>
</dbReference>
<keyword evidence="8 17" id="KW-0479">Metal-binding</keyword>
<keyword evidence="14 17" id="KW-0464">Manganese</keyword>
<evidence type="ECO:0000259" key="20">
    <source>
        <dbReference type="Pfam" id="PF02434"/>
    </source>
</evidence>
<evidence type="ECO:0000256" key="10">
    <source>
        <dbReference type="ARBA" id="ARBA00022989"/>
    </source>
</evidence>
<dbReference type="FunCoup" id="A0A6J0YKB8">
    <property type="interactions" value="486"/>
</dbReference>
<dbReference type="Proteomes" id="UP001652640">
    <property type="component" value="Chromosome 17"/>
</dbReference>
<protein>
    <recommendedName>
        <fullName evidence="17">Beta-1,3-N-acetylglucosaminyltransferase</fullName>
        <ecNumber evidence="17">2.4.1.222</ecNumber>
    </recommendedName>
    <alternativeName>
        <fullName evidence="17">O-fucosylpeptide 3-beta-N-acetylglucosaminyltransferase</fullName>
    </alternativeName>
</protein>
<dbReference type="GeneID" id="110145941"/>
<keyword evidence="9" id="KW-0735">Signal-anchor</keyword>
<comment type="catalytic activity">
    <reaction evidence="15 17">
        <text>3-O-(alpha-L-fucosyl)-L-seryl-[EGF-like domain protein] + UDP-N-acetyl-alpha-D-glucosamine = 3-O-(N-acetyl-beta-D-glucosaminyl-(1-&gt;3)-alpha-L-fucosyl)-L-seryl-[EGF-like domain protein] + UDP + H(+)</text>
        <dbReference type="Rhea" id="RHEA:70511"/>
        <dbReference type="Rhea" id="RHEA-COMP:17919"/>
        <dbReference type="Rhea" id="RHEA-COMP:17920"/>
        <dbReference type="ChEBI" id="CHEBI:15378"/>
        <dbReference type="ChEBI" id="CHEBI:57705"/>
        <dbReference type="ChEBI" id="CHEBI:58223"/>
        <dbReference type="ChEBI" id="CHEBI:189632"/>
        <dbReference type="ChEBI" id="CHEBI:189633"/>
        <dbReference type="EC" id="2.4.1.222"/>
    </reaction>
</comment>
<evidence type="ECO:0000256" key="6">
    <source>
        <dbReference type="ARBA" id="ARBA00022679"/>
    </source>
</evidence>
<feature type="domain" description="Fringe-like glycosyltransferase" evidence="20">
    <location>
        <begin position="62"/>
        <end position="318"/>
    </location>
</feature>
<evidence type="ECO:0000256" key="11">
    <source>
        <dbReference type="ARBA" id="ARBA00023034"/>
    </source>
</evidence>
<dbReference type="EC" id="2.4.1.222" evidence="17"/>
<dbReference type="InParanoid" id="A0A6J0YKB8"/>
<organism evidence="21 22">
    <name type="scientific">Odocoileus virginianus</name>
    <name type="common">White-tailed deer</name>
    <dbReference type="NCBI Taxonomy" id="9874"/>
    <lineage>
        <taxon>Eukaryota</taxon>
        <taxon>Metazoa</taxon>
        <taxon>Chordata</taxon>
        <taxon>Craniata</taxon>
        <taxon>Vertebrata</taxon>
        <taxon>Euteleostomi</taxon>
        <taxon>Mammalia</taxon>
        <taxon>Eutheria</taxon>
        <taxon>Laurasiatheria</taxon>
        <taxon>Artiodactyla</taxon>
        <taxon>Ruminantia</taxon>
        <taxon>Pecora</taxon>
        <taxon>Cervidae</taxon>
        <taxon>Odocoileinae</taxon>
        <taxon>Odocoileus</taxon>
    </lineage>
</organism>
<evidence type="ECO:0000256" key="1">
    <source>
        <dbReference type="ARBA" id="ARBA00001936"/>
    </source>
</evidence>
<evidence type="ECO:0000256" key="12">
    <source>
        <dbReference type="ARBA" id="ARBA00023136"/>
    </source>
</evidence>
<keyword evidence="21" id="KW-1185">Reference proteome</keyword>
<comment type="similarity">
    <text evidence="3 17">Belongs to the glycosyltransferase 31 family.</text>
</comment>
<keyword evidence="7" id="KW-0812">Transmembrane</keyword>
<evidence type="ECO:0000256" key="15">
    <source>
        <dbReference type="ARBA" id="ARBA00047713"/>
    </source>
</evidence>
<sequence length="344" mass="37541">MSRARGALCRACLALAAALGALLLLPLPLPRAPAPAPAPTRALVPGSGPRAPPARPATAPRLRPDDVFIAVKTTRKNHGPRLGLLLRTWISRARQLTFIFTDGDDPELQLQGGGHVINTNCSAVHTRQALCCKMSVEYDKFIESGRKFLHVPRWFCHVDDDNYVNPKGLLQLLSTFSPSQDIYLGRPSLDHPIEATERIQGGGTVTTVKFWFATGGAGFCLSRGLALKMSPWASLGGFMSTAERVRLPDDCTVGYIVEGLLGARLLHSSLFHSHLENLQKLPPDTLLQQVTLSYGGPENPHNVVNVAGGFSLQQDPTRFKSIHCLLYPDTDWCPLQKQSHLAPR</sequence>
<comment type="catalytic activity">
    <reaction evidence="16 17">
        <text>3-O-(alpha-L-fucosyl)-L-threonyl-[EGF-like domain protein] + UDP-N-acetyl-alpha-D-glucosamine = 3-O-(N-acetyl-beta-D-glucosaminyl-(1-&gt;3)-alpha-L-fucosyl)-L-threonyl-[EGF-like domain protein] + UDP + H(+)</text>
        <dbReference type="Rhea" id="RHEA:70531"/>
        <dbReference type="Rhea" id="RHEA-COMP:17922"/>
        <dbReference type="Rhea" id="RHEA-COMP:17923"/>
        <dbReference type="ChEBI" id="CHEBI:15378"/>
        <dbReference type="ChEBI" id="CHEBI:57705"/>
        <dbReference type="ChEBI" id="CHEBI:58223"/>
        <dbReference type="ChEBI" id="CHEBI:189631"/>
        <dbReference type="ChEBI" id="CHEBI:189634"/>
        <dbReference type="EC" id="2.4.1.222"/>
    </reaction>
</comment>
<evidence type="ECO:0000256" key="8">
    <source>
        <dbReference type="ARBA" id="ARBA00022723"/>
    </source>
</evidence>
<evidence type="ECO:0000256" key="14">
    <source>
        <dbReference type="ARBA" id="ARBA00023211"/>
    </source>
</evidence>
<dbReference type="OrthoDB" id="8959630at2759"/>
<accession>A0A6J0YKB8</accession>
<evidence type="ECO:0000256" key="16">
    <source>
        <dbReference type="ARBA" id="ARBA00049245"/>
    </source>
</evidence>
<evidence type="ECO:0000256" key="9">
    <source>
        <dbReference type="ARBA" id="ARBA00022968"/>
    </source>
</evidence>
<evidence type="ECO:0000256" key="13">
    <source>
        <dbReference type="ARBA" id="ARBA00023157"/>
    </source>
</evidence>
<dbReference type="Pfam" id="PF02434">
    <property type="entry name" value="Fringe"/>
    <property type="match status" value="1"/>
</dbReference>
<reference evidence="21" key="1">
    <citation type="journal article" date="2022" name="J. Hered.">
        <title>A De Novo Chromosome-Level Genome Assembly of the White-Tailed Deer, Odocoileus Virginianus.</title>
        <authorList>
            <person name="London E.W."/>
            <person name="Roca A.L."/>
            <person name="Novakofski J.E."/>
            <person name="Mateus-Pinilla N.E."/>
        </authorList>
    </citation>
    <scope>NUCLEOTIDE SEQUENCE [LARGE SCALE GENOMIC DNA]</scope>
</reference>
<evidence type="ECO:0000313" key="22">
    <source>
        <dbReference type="RefSeq" id="XP_020762134.2"/>
    </source>
</evidence>
<dbReference type="Gene3D" id="3.90.550.50">
    <property type="match status" value="1"/>
</dbReference>
<reference evidence="22" key="2">
    <citation type="submission" date="2025-08" db="UniProtKB">
        <authorList>
            <consortium name="RefSeq"/>
        </authorList>
    </citation>
    <scope>IDENTIFICATION</scope>
    <source>
        <tissue evidence="22">Tongue muscle</tissue>
    </source>
</reference>
<evidence type="ECO:0000256" key="2">
    <source>
        <dbReference type="ARBA" id="ARBA00004323"/>
    </source>
</evidence>
<keyword evidence="19" id="KW-0732">Signal</keyword>
<dbReference type="KEGG" id="ovr:110145941"/>
<gene>
    <name evidence="22" type="primary">RFNG</name>
</gene>
<feature type="signal peptide" evidence="19">
    <location>
        <begin position="1"/>
        <end position="24"/>
    </location>
</feature>
<dbReference type="InterPro" id="IPR017374">
    <property type="entry name" value="Fringe"/>
</dbReference>
<comment type="cofactor">
    <cofactor evidence="1 17">
        <name>Mn(2+)</name>
        <dbReference type="ChEBI" id="CHEBI:29035"/>
    </cofactor>
</comment>
<dbReference type="PIRSF" id="PIRSF038073">
    <property type="entry name" value="B-acetylgalactosaminyltfrase"/>
    <property type="match status" value="1"/>
</dbReference>
<evidence type="ECO:0000256" key="19">
    <source>
        <dbReference type="SAM" id="SignalP"/>
    </source>
</evidence>
<keyword evidence="5 17" id="KW-0328">Glycosyltransferase</keyword>
<dbReference type="GO" id="GO:0046872">
    <property type="term" value="F:metal ion binding"/>
    <property type="evidence" value="ECO:0007669"/>
    <property type="project" value="UniProtKB-KW"/>
</dbReference>
<evidence type="ECO:0000256" key="18">
    <source>
        <dbReference type="SAM" id="MobiDB-lite"/>
    </source>
</evidence>
<dbReference type="PANTHER" id="PTHR10811">
    <property type="entry name" value="FRINGE-RELATED"/>
    <property type="match status" value="1"/>
</dbReference>
<evidence type="ECO:0000256" key="17">
    <source>
        <dbReference type="PIRNR" id="PIRNR038073"/>
    </source>
</evidence>
<keyword evidence="12 17" id="KW-0472">Membrane</keyword>
<name>A0A6J0YKB8_ODOVR</name>